<sequence length="75" mass="8558">MPNNNEKDWSSKLVGKKYQDGEVAAANKKDAFTKSDLPAKHRIIEPDTFYTSDFVEDRLNVHLDDKKVCTKVKMG</sequence>
<accession>A0A3N4IRB0</accession>
<protein>
    <submittedName>
        <fullName evidence="1">Uncharacterized protein</fullName>
    </submittedName>
</protein>
<dbReference type="PANTHER" id="PTHR39600:SF1">
    <property type="entry name" value="PEPTIDASE INHIBITOR I78 FAMILY PROTEIN"/>
    <property type="match status" value="1"/>
</dbReference>
<dbReference type="AlphaFoldDB" id="A0A3N4IRB0"/>
<keyword evidence="2" id="KW-1185">Reference proteome</keyword>
<reference evidence="1 2" key="1">
    <citation type="journal article" date="2018" name="Nat. Ecol. Evol.">
        <title>Pezizomycetes genomes reveal the molecular basis of ectomycorrhizal truffle lifestyle.</title>
        <authorList>
            <person name="Murat C."/>
            <person name="Payen T."/>
            <person name="Noel B."/>
            <person name="Kuo A."/>
            <person name="Morin E."/>
            <person name="Chen J."/>
            <person name="Kohler A."/>
            <person name="Krizsan K."/>
            <person name="Balestrini R."/>
            <person name="Da Silva C."/>
            <person name="Montanini B."/>
            <person name="Hainaut M."/>
            <person name="Levati E."/>
            <person name="Barry K.W."/>
            <person name="Belfiori B."/>
            <person name="Cichocki N."/>
            <person name="Clum A."/>
            <person name="Dockter R.B."/>
            <person name="Fauchery L."/>
            <person name="Guy J."/>
            <person name="Iotti M."/>
            <person name="Le Tacon F."/>
            <person name="Lindquist E.A."/>
            <person name="Lipzen A."/>
            <person name="Malagnac F."/>
            <person name="Mello A."/>
            <person name="Molinier V."/>
            <person name="Miyauchi S."/>
            <person name="Poulain J."/>
            <person name="Riccioni C."/>
            <person name="Rubini A."/>
            <person name="Sitrit Y."/>
            <person name="Splivallo R."/>
            <person name="Traeger S."/>
            <person name="Wang M."/>
            <person name="Zifcakova L."/>
            <person name="Wipf D."/>
            <person name="Zambonelli A."/>
            <person name="Paolocci F."/>
            <person name="Nowrousian M."/>
            <person name="Ottonello S."/>
            <person name="Baldrian P."/>
            <person name="Spatafora J.W."/>
            <person name="Henrissat B."/>
            <person name="Nagy L.G."/>
            <person name="Aury J.M."/>
            <person name="Wincker P."/>
            <person name="Grigoriev I.V."/>
            <person name="Bonfante P."/>
            <person name="Martin F.M."/>
        </authorList>
    </citation>
    <scope>NUCLEOTIDE SEQUENCE [LARGE SCALE GENOMIC DNA]</scope>
    <source>
        <strain evidence="1 2">RN42</strain>
    </source>
</reference>
<dbReference type="STRING" id="1160509.A0A3N4IRB0"/>
<dbReference type="Proteomes" id="UP000275078">
    <property type="component" value="Unassembled WGS sequence"/>
</dbReference>
<proteinExistence type="predicted"/>
<dbReference type="OrthoDB" id="10013825at2759"/>
<evidence type="ECO:0000313" key="2">
    <source>
        <dbReference type="Proteomes" id="UP000275078"/>
    </source>
</evidence>
<organism evidence="1 2">
    <name type="scientific">Ascobolus immersus RN42</name>
    <dbReference type="NCBI Taxonomy" id="1160509"/>
    <lineage>
        <taxon>Eukaryota</taxon>
        <taxon>Fungi</taxon>
        <taxon>Dikarya</taxon>
        <taxon>Ascomycota</taxon>
        <taxon>Pezizomycotina</taxon>
        <taxon>Pezizomycetes</taxon>
        <taxon>Pezizales</taxon>
        <taxon>Ascobolaceae</taxon>
        <taxon>Ascobolus</taxon>
    </lineage>
</organism>
<dbReference type="EMBL" id="ML119645">
    <property type="protein sequence ID" value="RPA88255.1"/>
    <property type="molecule type" value="Genomic_DNA"/>
</dbReference>
<evidence type="ECO:0000313" key="1">
    <source>
        <dbReference type="EMBL" id="RPA88255.1"/>
    </source>
</evidence>
<name>A0A3N4IRB0_ASCIM</name>
<dbReference type="Gene3D" id="3.30.10.10">
    <property type="entry name" value="Trypsin Inhibitor V, subunit A"/>
    <property type="match status" value="1"/>
</dbReference>
<gene>
    <name evidence="1" type="ORF">BJ508DRAFT_410116</name>
</gene>
<dbReference type="PANTHER" id="PTHR39600">
    <property type="entry name" value="PEPTIDASE INHIBITOR I78 FAMILY PROTEIN"/>
    <property type="match status" value="1"/>
</dbReference>